<evidence type="ECO:0000313" key="12">
    <source>
        <dbReference type="Proteomes" id="UP000076744"/>
    </source>
</evidence>
<dbReference type="GO" id="GO:0003712">
    <property type="term" value="F:transcription coregulator activity"/>
    <property type="evidence" value="ECO:0007669"/>
    <property type="project" value="InterPro"/>
</dbReference>
<evidence type="ECO:0000256" key="5">
    <source>
        <dbReference type="ARBA" id="ARBA00023159"/>
    </source>
</evidence>
<dbReference type="RefSeq" id="XP_018708503.1">
    <property type="nucleotide sequence ID" value="XM_018844053.1"/>
</dbReference>
<dbReference type="PANTHER" id="PTHR13074">
    <property type="entry name" value="MEDIATOR OF RNA POLYMERASE II TRANSCRIPTION SUBUNIT 8"/>
    <property type="match status" value="1"/>
</dbReference>
<evidence type="ECO:0000313" key="11">
    <source>
        <dbReference type="EMBL" id="OAA73545.1"/>
    </source>
</evidence>
<comment type="caution">
    <text evidence="11">The sequence shown here is derived from an EMBL/GenBank/DDBJ whole genome shotgun (WGS) entry which is preliminary data.</text>
</comment>
<reference evidence="11 12" key="1">
    <citation type="journal article" date="2016" name="Genome Biol. Evol.">
        <title>Divergent and convergent evolution of fungal pathogenicity.</title>
        <authorList>
            <person name="Shang Y."/>
            <person name="Xiao G."/>
            <person name="Zheng P."/>
            <person name="Cen K."/>
            <person name="Zhan S."/>
            <person name="Wang C."/>
        </authorList>
    </citation>
    <scope>NUCLEOTIDE SEQUENCE [LARGE SCALE GENOMIC DNA]</scope>
    <source>
        <strain evidence="11 12">ARSEF 2679</strain>
    </source>
</reference>
<protein>
    <recommendedName>
        <fullName evidence="3 9">Mediator of RNA polymerase II transcription subunit 8</fullName>
    </recommendedName>
    <alternativeName>
        <fullName evidence="8 9">Mediator complex subunit 8</fullName>
    </alternativeName>
</protein>
<keyword evidence="7 9" id="KW-0539">Nucleus</keyword>
<dbReference type="OrthoDB" id="5329317at2759"/>
<dbReference type="GO" id="GO:0000978">
    <property type="term" value="F:RNA polymerase II cis-regulatory region sequence-specific DNA binding"/>
    <property type="evidence" value="ECO:0007669"/>
    <property type="project" value="TreeGrafter"/>
</dbReference>
<keyword evidence="6 9" id="KW-0804">Transcription</keyword>
<sequence length="300" mass="32399">MAPGLDDDELKSVEQILSRLAQLSSSIQSLKMDIMKSNPLPHPDSLRASAQILQRNLQTVLDCAAENAELFSRVAVRPSTNYPGRAQENVLTQLLRKKLEPDVEELVARGREASRLATPAGLADLQAVWDELRAWTQSRIAAYVRDEAGDAYTKAEREMGTENVRTGLRRDIEEDEEEEEEEEEEEDEEDEGEDQVMATVVPGGNGDGGAAPQRRGPELETLLWFMARADFDVPRNVEYERKGGGPPMRGLDGVGIPPERTGGGQPGVPGGGQPGVPGGGQFGGLGGRQLGGLAGNAMQM</sequence>
<dbReference type="GeneID" id="30016738"/>
<feature type="compositionally biased region" description="Gly residues" evidence="10">
    <location>
        <begin position="261"/>
        <end position="294"/>
    </location>
</feature>
<accession>A0A168E9M5</accession>
<feature type="region of interest" description="Disordered" evidence="10">
    <location>
        <begin position="239"/>
        <end position="300"/>
    </location>
</feature>
<keyword evidence="4 9" id="KW-0805">Transcription regulation</keyword>
<dbReference type="PANTHER" id="PTHR13074:SF9">
    <property type="entry name" value="MEDIATOR OF RNA POLYMERASE II TRANSCRIPTION SUBUNIT 8"/>
    <property type="match status" value="1"/>
</dbReference>
<comment type="subunit">
    <text evidence="9">Component of the Mediator complex.</text>
</comment>
<name>A0A168E9M5_CORFA</name>
<dbReference type="AlphaFoldDB" id="A0A168E9M5"/>
<evidence type="ECO:0000256" key="4">
    <source>
        <dbReference type="ARBA" id="ARBA00023015"/>
    </source>
</evidence>
<dbReference type="STRING" id="1081104.A0A168E9M5"/>
<evidence type="ECO:0000256" key="1">
    <source>
        <dbReference type="ARBA" id="ARBA00004123"/>
    </source>
</evidence>
<dbReference type="Proteomes" id="UP000076744">
    <property type="component" value="Unassembled WGS sequence"/>
</dbReference>
<gene>
    <name evidence="9" type="primary">MED8</name>
    <name evidence="11" type="ORF">ISF_00446</name>
</gene>
<dbReference type="Pfam" id="PF10232">
    <property type="entry name" value="Med8"/>
    <property type="match status" value="1"/>
</dbReference>
<keyword evidence="5 9" id="KW-0010">Activator</keyword>
<evidence type="ECO:0000256" key="6">
    <source>
        <dbReference type="ARBA" id="ARBA00023163"/>
    </source>
</evidence>
<dbReference type="GO" id="GO:0016592">
    <property type="term" value="C:mediator complex"/>
    <property type="evidence" value="ECO:0007669"/>
    <property type="project" value="InterPro"/>
</dbReference>
<evidence type="ECO:0000256" key="7">
    <source>
        <dbReference type="ARBA" id="ARBA00023242"/>
    </source>
</evidence>
<evidence type="ECO:0000256" key="3">
    <source>
        <dbReference type="ARBA" id="ARBA00020637"/>
    </source>
</evidence>
<organism evidence="11 12">
    <name type="scientific">Cordyceps fumosorosea (strain ARSEF 2679)</name>
    <name type="common">Isaria fumosorosea</name>
    <dbReference type="NCBI Taxonomy" id="1081104"/>
    <lineage>
        <taxon>Eukaryota</taxon>
        <taxon>Fungi</taxon>
        <taxon>Dikarya</taxon>
        <taxon>Ascomycota</taxon>
        <taxon>Pezizomycotina</taxon>
        <taxon>Sordariomycetes</taxon>
        <taxon>Hypocreomycetidae</taxon>
        <taxon>Hypocreales</taxon>
        <taxon>Cordycipitaceae</taxon>
        <taxon>Cordyceps</taxon>
    </lineage>
</organism>
<dbReference type="GO" id="GO:0070847">
    <property type="term" value="C:core mediator complex"/>
    <property type="evidence" value="ECO:0007669"/>
    <property type="project" value="TreeGrafter"/>
</dbReference>
<comment type="function">
    <text evidence="9">Component of the Mediator complex, a coactivator involved in the regulated transcription of nearly all RNA polymerase II-dependent genes. Mediator functions as a bridge to convey information from gene-specific regulatory proteins to the basal RNA polymerase II transcription machinery. Mediator is recruited to promoters by direct interactions with regulatory proteins and serves as a scaffold for the assembly of a functional preinitiation complex with RNA polymerase II and the general transcription factors.</text>
</comment>
<comment type="similarity">
    <text evidence="2 9">Belongs to the Mediator complex subunit 8 family.</text>
</comment>
<dbReference type="Gene3D" id="6.10.250.2610">
    <property type="match status" value="1"/>
</dbReference>
<evidence type="ECO:0000256" key="9">
    <source>
        <dbReference type="RuleBase" id="RU364144"/>
    </source>
</evidence>
<feature type="region of interest" description="Disordered" evidence="10">
    <location>
        <begin position="157"/>
        <end position="215"/>
    </location>
</feature>
<evidence type="ECO:0000256" key="2">
    <source>
        <dbReference type="ARBA" id="ARBA00005716"/>
    </source>
</evidence>
<dbReference type="Gene3D" id="1.20.58.1710">
    <property type="match status" value="1"/>
</dbReference>
<feature type="compositionally biased region" description="Acidic residues" evidence="10">
    <location>
        <begin position="173"/>
        <end position="194"/>
    </location>
</feature>
<evidence type="ECO:0000256" key="10">
    <source>
        <dbReference type="SAM" id="MobiDB-lite"/>
    </source>
</evidence>
<dbReference type="EMBL" id="AZHB01000001">
    <property type="protein sequence ID" value="OAA73545.1"/>
    <property type="molecule type" value="Genomic_DNA"/>
</dbReference>
<proteinExistence type="inferred from homology"/>
<dbReference type="InterPro" id="IPR019364">
    <property type="entry name" value="Mediatior_Med8_fun/met"/>
</dbReference>
<comment type="subcellular location">
    <subcellularLocation>
        <location evidence="1 9">Nucleus</location>
    </subcellularLocation>
</comment>
<evidence type="ECO:0000256" key="8">
    <source>
        <dbReference type="ARBA" id="ARBA00031261"/>
    </source>
</evidence>
<dbReference type="GO" id="GO:0006357">
    <property type="term" value="P:regulation of transcription by RNA polymerase II"/>
    <property type="evidence" value="ECO:0007669"/>
    <property type="project" value="InterPro"/>
</dbReference>
<keyword evidence="12" id="KW-1185">Reference proteome</keyword>